<feature type="binding site" evidence="9">
    <location>
        <position position="208"/>
    </location>
    <ligand>
        <name>Mg(2+)</name>
        <dbReference type="ChEBI" id="CHEBI:18420"/>
    </ligand>
</feature>
<dbReference type="Proteomes" id="UP001321582">
    <property type="component" value="Plasmid pHIC"/>
</dbReference>
<evidence type="ECO:0000259" key="13">
    <source>
        <dbReference type="Pfam" id="PF17792"/>
    </source>
</evidence>
<dbReference type="PANTHER" id="PTHR20857:SF15">
    <property type="entry name" value="THIAMINE-PHOSPHATE SYNTHASE"/>
    <property type="match status" value="1"/>
</dbReference>
<feature type="domain" description="Thiamine phosphate synthase/TenI" evidence="12">
    <location>
        <begin position="145"/>
        <end position="324"/>
    </location>
</feature>
<dbReference type="GO" id="GO:0009229">
    <property type="term" value="P:thiamine diphosphate biosynthetic process"/>
    <property type="evidence" value="ECO:0007669"/>
    <property type="project" value="UniProtKB-UniRule"/>
</dbReference>
<dbReference type="EMBL" id="AP027060">
    <property type="protein sequence ID" value="BDU51556.1"/>
    <property type="molecule type" value="Genomic_DNA"/>
</dbReference>
<comment type="cofactor">
    <cofactor evidence="9">
        <name>Mg(2+)</name>
        <dbReference type="ChEBI" id="CHEBI:18420"/>
    </cofactor>
    <text evidence="9">Binds 1 Mg(2+) ion per subunit.</text>
</comment>
<comment type="catalytic activity">
    <reaction evidence="8 9 10">
        <text>2-[(2R,5Z)-2-carboxy-4-methylthiazol-5(2H)-ylidene]ethyl phosphate + 4-amino-2-methyl-5-(diphosphooxymethyl)pyrimidine + 2 H(+) = thiamine phosphate + CO2 + diphosphate</text>
        <dbReference type="Rhea" id="RHEA:47844"/>
        <dbReference type="ChEBI" id="CHEBI:15378"/>
        <dbReference type="ChEBI" id="CHEBI:16526"/>
        <dbReference type="ChEBI" id="CHEBI:33019"/>
        <dbReference type="ChEBI" id="CHEBI:37575"/>
        <dbReference type="ChEBI" id="CHEBI:57841"/>
        <dbReference type="ChEBI" id="CHEBI:62899"/>
        <dbReference type="EC" id="2.5.1.3"/>
    </reaction>
</comment>
<evidence type="ECO:0000256" key="3">
    <source>
        <dbReference type="ARBA" id="ARBA00022723"/>
    </source>
</evidence>
<keyword evidence="4 9" id="KW-0460">Magnesium</keyword>
<proteinExistence type="inferred from homology"/>
<comment type="catalytic activity">
    <reaction evidence="7 9 10">
        <text>2-(2-carboxy-4-methylthiazol-5-yl)ethyl phosphate + 4-amino-2-methyl-5-(diphosphooxymethyl)pyrimidine + 2 H(+) = thiamine phosphate + CO2 + diphosphate</text>
        <dbReference type="Rhea" id="RHEA:47848"/>
        <dbReference type="ChEBI" id="CHEBI:15378"/>
        <dbReference type="ChEBI" id="CHEBI:16526"/>
        <dbReference type="ChEBI" id="CHEBI:33019"/>
        <dbReference type="ChEBI" id="CHEBI:37575"/>
        <dbReference type="ChEBI" id="CHEBI:57841"/>
        <dbReference type="ChEBI" id="CHEBI:62890"/>
        <dbReference type="EC" id="2.5.1.3"/>
    </reaction>
</comment>
<dbReference type="RefSeq" id="WP_307905638.1">
    <property type="nucleotide sequence ID" value="NZ_AP027060.1"/>
</dbReference>
<dbReference type="InterPro" id="IPR016229">
    <property type="entry name" value="TMP_synthase_cyanobac_bac"/>
</dbReference>
<sequence length="343" mass="39521">MKKIYRILDANVNRASEGIRVVEDICRFYFENETLTEKLRNIRHNIRKSLKDIDIYMIEERDSEHDIGKNITLNSVIDKKDSVSQIITANFKRALEAVRVIEEILKTLDNMYLIGKKFETIRYELYYLEKDVTQLINKKIIPEGIYGITMEESSNGKNNIEIVKEMIENGIKIIQYREKRKSFRDMYKEGLELRQLTKENGVTLIINDYIELAMMLDADGVHIGQDDWPIEEVRKLIGSDKIIGVSTHSKEDAIEAVKNGADYLGVGPIFKTNTKDYKTVGFEYLEFVSENIKIPFVAIGGIKENNLEEIVKRGATRIALVTEITGAENMNEKIGKLNEIIKK</sequence>
<dbReference type="InterPro" id="IPR036206">
    <property type="entry name" value="ThiamineP_synth_sf"/>
</dbReference>
<evidence type="ECO:0000256" key="10">
    <source>
        <dbReference type="RuleBase" id="RU003826"/>
    </source>
</evidence>
<dbReference type="GO" id="GO:0005737">
    <property type="term" value="C:cytoplasm"/>
    <property type="evidence" value="ECO:0007669"/>
    <property type="project" value="TreeGrafter"/>
</dbReference>
<keyword evidence="2 9" id="KW-0808">Transferase</keyword>
<comment type="function">
    <text evidence="9">Condenses 4-methyl-5-(beta-hydroxyethyl)thiazole monophosphate (THZ-P) and 2-methyl-4-amino-5-hydroxymethyl pyrimidine pyrophosphate (HMP-PP) to form thiamine monophosphate (TMP).</text>
</comment>
<feature type="binding site" evidence="9">
    <location>
        <position position="301"/>
    </location>
    <ligand>
        <name>2-[(2R,5Z)-2-carboxy-4-methylthiazol-5(2H)-ylidene]ethyl phosphate</name>
        <dbReference type="ChEBI" id="CHEBI:62899"/>
    </ligand>
</feature>
<feature type="binding site" evidence="9">
    <location>
        <position position="275"/>
    </location>
    <ligand>
        <name>4-amino-2-methyl-5-(diphosphooxymethyl)pyrimidine</name>
        <dbReference type="ChEBI" id="CHEBI:57841"/>
    </ligand>
</feature>
<keyword evidence="3 9" id="KW-0479">Metal-binding</keyword>
<evidence type="ECO:0000256" key="1">
    <source>
        <dbReference type="ARBA" id="ARBA00005165"/>
    </source>
</evidence>
<feature type="binding site" evidence="9">
    <location>
        <position position="227"/>
    </location>
    <ligand>
        <name>Mg(2+)</name>
        <dbReference type="ChEBI" id="CHEBI:18420"/>
    </ligand>
</feature>
<dbReference type="FunFam" id="3.20.20.70:FF:000096">
    <property type="entry name" value="Thiamine-phosphate synthase"/>
    <property type="match status" value="1"/>
</dbReference>
<evidence type="ECO:0000256" key="2">
    <source>
        <dbReference type="ARBA" id="ARBA00022679"/>
    </source>
</evidence>
<evidence type="ECO:0000313" key="14">
    <source>
        <dbReference type="EMBL" id="BDU51556.1"/>
    </source>
</evidence>
<comment type="catalytic activity">
    <reaction evidence="6 9 10">
        <text>4-methyl-5-(2-phosphooxyethyl)-thiazole + 4-amino-2-methyl-5-(diphosphooxymethyl)pyrimidine + H(+) = thiamine phosphate + diphosphate</text>
        <dbReference type="Rhea" id="RHEA:22328"/>
        <dbReference type="ChEBI" id="CHEBI:15378"/>
        <dbReference type="ChEBI" id="CHEBI:33019"/>
        <dbReference type="ChEBI" id="CHEBI:37575"/>
        <dbReference type="ChEBI" id="CHEBI:57841"/>
        <dbReference type="ChEBI" id="CHEBI:58296"/>
        <dbReference type="EC" id="2.5.1.3"/>
    </reaction>
</comment>
<dbReference type="Pfam" id="PF17792">
    <property type="entry name" value="ThiD2"/>
    <property type="match status" value="1"/>
</dbReference>
<dbReference type="Pfam" id="PF02581">
    <property type="entry name" value="TMP-TENI"/>
    <property type="match status" value="1"/>
</dbReference>
<feature type="binding site" evidence="9">
    <location>
        <position position="246"/>
    </location>
    <ligand>
        <name>4-amino-2-methyl-5-(diphosphooxymethyl)pyrimidine</name>
        <dbReference type="ChEBI" id="CHEBI:57841"/>
    </ligand>
</feature>
<protein>
    <recommendedName>
        <fullName evidence="9">Thiamine-phosphate synthase</fullName>
        <shortName evidence="9">TP synthase</shortName>
        <shortName evidence="9">TPS</shortName>
        <ecNumber evidence="9">2.5.1.3</ecNumber>
    </recommendedName>
    <alternativeName>
        <fullName evidence="9">Thiamine-phosphate pyrophosphorylase</fullName>
        <shortName evidence="9">TMP pyrophosphorylase</shortName>
        <shortName evidence="9">TMP-PPase</shortName>
    </alternativeName>
</protein>
<evidence type="ECO:0000259" key="12">
    <source>
        <dbReference type="Pfam" id="PF02581"/>
    </source>
</evidence>
<evidence type="ECO:0000256" key="4">
    <source>
        <dbReference type="ARBA" id="ARBA00022842"/>
    </source>
</evidence>
<organism evidence="14 15">
    <name type="scientific">Haliovirga abyssi</name>
    <dbReference type="NCBI Taxonomy" id="2996794"/>
    <lineage>
        <taxon>Bacteria</taxon>
        <taxon>Fusobacteriati</taxon>
        <taxon>Fusobacteriota</taxon>
        <taxon>Fusobacteriia</taxon>
        <taxon>Fusobacteriales</taxon>
        <taxon>Haliovirgaceae</taxon>
        <taxon>Haliovirga</taxon>
    </lineage>
</organism>
<reference evidence="14 15" key="1">
    <citation type="submission" date="2022-11" db="EMBL/GenBank/DDBJ databases">
        <title>Haliovirga abyssi gen. nov., sp. nov., a mesophilic fermentative bacterium isolated from the Iheya North hydrothermal field and the proposal of Haliovirgaceae fam. nov.</title>
        <authorList>
            <person name="Miyazaki U."/>
            <person name="Tame A."/>
            <person name="Miyazaki J."/>
            <person name="Takai K."/>
            <person name="Sawayama S."/>
            <person name="Kitajima M."/>
            <person name="Okamoto A."/>
            <person name="Nakagawa S."/>
        </authorList>
    </citation>
    <scope>NUCLEOTIDE SEQUENCE [LARGE SCALE GENOMIC DNA]</scope>
    <source>
        <strain evidence="14 15">IC12</strain>
        <plasmid evidence="14 15">pHIC</plasmid>
    </source>
</reference>
<geneLocation type="plasmid" evidence="14 15">
    <name>pHIC</name>
</geneLocation>
<evidence type="ECO:0000256" key="5">
    <source>
        <dbReference type="ARBA" id="ARBA00022977"/>
    </source>
</evidence>
<evidence type="ECO:0000313" key="15">
    <source>
        <dbReference type="Proteomes" id="UP001321582"/>
    </source>
</evidence>
<dbReference type="InterPro" id="IPR034291">
    <property type="entry name" value="TMP_synthase"/>
</dbReference>
<dbReference type="CDD" id="cd00564">
    <property type="entry name" value="TMP_TenI"/>
    <property type="match status" value="1"/>
</dbReference>
<evidence type="ECO:0000256" key="11">
    <source>
        <dbReference type="RuleBase" id="RU004253"/>
    </source>
</evidence>
<dbReference type="NCBIfam" id="NF002727">
    <property type="entry name" value="PRK02615.1"/>
    <property type="match status" value="1"/>
</dbReference>
<dbReference type="InterPro" id="IPR041397">
    <property type="entry name" value="ThiD2"/>
</dbReference>
<feature type="domain" description="ThiD2" evidence="13">
    <location>
        <begin position="6"/>
        <end position="130"/>
    </location>
</feature>
<keyword evidence="14" id="KW-0614">Plasmid</keyword>
<dbReference type="InterPro" id="IPR013785">
    <property type="entry name" value="Aldolase_TIM"/>
</dbReference>
<dbReference type="AlphaFoldDB" id="A0AAU9DYF4"/>
<comment type="similarity">
    <text evidence="9 10">Belongs to the thiamine-phosphate synthase family.</text>
</comment>
<accession>A0AAU9DYF4</accession>
<dbReference type="SUPFAM" id="SSF51391">
    <property type="entry name" value="Thiamin phosphate synthase"/>
    <property type="match status" value="1"/>
</dbReference>
<name>A0AAU9DYF4_9FUSO</name>
<evidence type="ECO:0000256" key="8">
    <source>
        <dbReference type="ARBA" id="ARBA00047883"/>
    </source>
</evidence>
<dbReference type="GO" id="GO:0009228">
    <property type="term" value="P:thiamine biosynthetic process"/>
    <property type="evidence" value="ECO:0007669"/>
    <property type="project" value="UniProtKB-KW"/>
</dbReference>
<dbReference type="PIRSF" id="PIRSF000512">
    <property type="entry name" value="TMP_PPase_Cyanobac_prd"/>
    <property type="match status" value="1"/>
</dbReference>
<dbReference type="EC" id="2.5.1.3" evidence="9"/>
<evidence type="ECO:0000256" key="9">
    <source>
        <dbReference type="HAMAP-Rule" id="MF_00097"/>
    </source>
</evidence>
<dbReference type="PANTHER" id="PTHR20857">
    <property type="entry name" value="THIAMINE-PHOSPHATE PYROPHOSPHORYLASE"/>
    <property type="match status" value="1"/>
</dbReference>
<gene>
    <name evidence="9" type="primary">thiE</name>
    <name evidence="14" type="ORF">HLVA_21250</name>
</gene>
<dbReference type="KEGG" id="haby:HLVA_21250"/>
<evidence type="ECO:0000256" key="7">
    <source>
        <dbReference type="ARBA" id="ARBA00047851"/>
    </source>
</evidence>
<dbReference type="Gene3D" id="3.20.20.70">
    <property type="entry name" value="Aldolase class I"/>
    <property type="match status" value="1"/>
</dbReference>
<feature type="binding site" evidence="9">
    <location>
        <begin position="321"/>
        <end position="322"/>
    </location>
    <ligand>
        <name>2-[(2R,5Z)-2-carboxy-4-methylthiazol-5(2H)-ylidene]ethyl phosphate</name>
        <dbReference type="ChEBI" id="CHEBI:62899"/>
    </ligand>
</feature>
<keyword evidence="5 9" id="KW-0784">Thiamine biosynthesis</keyword>
<dbReference type="HAMAP" id="MF_00097">
    <property type="entry name" value="TMP_synthase"/>
    <property type="match status" value="1"/>
</dbReference>
<feature type="binding site" evidence="9">
    <location>
        <begin position="175"/>
        <end position="179"/>
    </location>
    <ligand>
        <name>4-amino-2-methyl-5-(diphosphooxymethyl)pyrimidine</name>
        <dbReference type="ChEBI" id="CHEBI:57841"/>
    </ligand>
</feature>
<dbReference type="GO" id="GO:0000287">
    <property type="term" value="F:magnesium ion binding"/>
    <property type="evidence" value="ECO:0007669"/>
    <property type="project" value="UniProtKB-UniRule"/>
</dbReference>
<dbReference type="GO" id="GO:0004789">
    <property type="term" value="F:thiamine-phosphate diphosphorylase activity"/>
    <property type="evidence" value="ECO:0007669"/>
    <property type="project" value="UniProtKB-UniRule"/>
</dbReference>
<feature type="binding site" evidence="9">
    <location>
        <position position="207"/>
    </location>
    <ligand>
        <name>4-amino-2-methyl-5-(diphosphooxymethyl)pyrimidine</name>
        <dbReference type="ChEBI" id="CHEBI:57841"/>
    </ligand>
</feature>
<dbReference type="NCBIfam" id="TIGR00693">
    <property type="entry name" value="thiE"/>
    <property type="match status" value="1"/>
</dbReference>
<feature type="binding site" evidence="9">
    <location>
        <begin position="272"/>
        <end position="274"/>
    </location>
    <ligand>
        <name>2-[(2R,5Z)-2-carboxy-4-methylthiazol-5(2H)-ylidene]ethyl phosphate</name>
        <dbReference type="ChEBI" id="CHEBI:62899"/>
    </ligand>
</feature>
<evidence type="ECO:0000256" key="6">
    <source>
        <dbReference type="ARBA" id="ARBA00047334"/>
    </source>
</evidence>
<dbReference type="InterPro" id="IPR022998">
    <property type="entry name" value="ThiamineP_synth_TenI"/>
</dbReference>
<comment type="pathway">
    <text evidence="1 9 11">Cofactor biosynthesis; thiamine diphosphate biosynthesis; thiamine phosphate from 4-amino-2-methyl-5-diphosphomethylpyrimidine and 4-methyl-5-(2-phosphoethyl)-thiazole: step 1/1.</text>
</comment>
<keyword evidence="15" id="KW-1185">Reference proteome</keyword>